<dbReference type="InterPro" id="IPR056924">
    <property type="entry name" value="SH3_Tf2-1"/>
</dbReference>
<dbReference type="EMBL" id="CP133619">
    <property type="protein sequence ID" value="WMV41498.1"/>
    <property type="molecule type" value="Genomic_DNA"/>
</dbReference>
<feature type="domain" description="Tf2-1-like SH3-like" evidence="1">
    <location>
        <begin position="101"/>
        <end position="153"/>
    </location>
</feature>
<accession>A0AAF0U8K3</accession>
<sequence length="231" mass="26004">MTKSAHFLPTDRQGDRTIQTVEDMLRGCVIDFKGNWNGHLPVIKYAYKNGYHSSIGMAPFEALYGRRCRSPIGWFDAGEVTLVGPKLVHEAMEKISPMKGVVRFGKKGKLSSRYVDPYQILRRAGKVAYELDLLNELASVHPVFHVSMLKKCVGDSTSIVPLEGLGVKENLSYEEVPIEILDRQVKKLKNKEVAYVKVLWRNQLVEGATWEAEADMMSQNPHLFPSTPTLA</sequence>
<keyword evidence="3" id="KW-1185">Reference proteome</keyword>
<dbReference type="InterPro" id="IPR036397">
    <property type="entry name" value="RNaseH_sf"/>
</dbReference>
<evidence type="ECO:0000313" key="3">
    <source>
        <dbReference type="Proteomes" id="UP001234989"/>
    </source>
</evidence>
<dbReference type="AlphaFoldDB" id="A0AAF0U8K3"/>
<name>A0AAF0U8K3_SOLVR</name>
<dbReference type="InterPro" id="IPR012337">
    <property type="entry name" value="RNaseH-like_sf"/>
</dbReference>
<gene>
    <name evidence="2" type="ORF">MTR67_034883</name>
</gene>
<organism evidence="2 3">
    <name type="scientific">Solanum verrucosum</name>
    <dbReference type="NCBI Taxonomy" id="315347"/>
    <lineage>
        <taxon>Eukaryota</taxon>
        <taxon>Viridiplantae</taxon>
        <taxon>Streptophyta</taxon>
        <taxon>Embryophyta</taxon>
        <taxon>Tracheophyta</taxon>
        <taxon>Spermatophyta</taxon>
        <taxon>Magnoliopsida</taxon>
        <taxon>eudicotyledons</taxon>
        <taxon>Gunneridae</taxon>
        <taxon>Pentapetalae</taxon>
        <taxon>asterids</taxon>
        <taxon>lamiids</taxon>
        <taxon>Solanales</taxon>
        <taxon>Solanaceae</taxon>
        <taxon>Solanoideae</taxon>
        <taxon>Solaneae</taxon>
        <taxon>Solanum</taxon>
    </lineage>
</organism>
<reference evidence="2" key="1">
    <citation type="submission" date="2023-08" db="EMBL/GenBank/DDBJ databases">
        <title>A de novo genome assembly of Solanum verrucosum Schlechtendal, a Mexican diploid species geographically isolated from the other diploid A-genome species in potato relatives.</title>
        <authorList>
            <person name="Hosaka K."/>
        </authorList>
    </citation>
    <scope>NUCLEOTIDE SEQUENCE</scope>
    <source>
        <tissue evidence="2">Young leaves</tissue>
    </source>
</reference>
<dbReference type="SUPFAM" id="SSF53098">
    <property type="entry name" value="Ribonuclease H-like"/>
    <property type="match status" value="1"/>
</dbReference>
<dbReference type="Proteomes" id="UP001234989">
    <property type="component" value="Chromosome 8"/>
</dbReference>
<evidence type="ECO:0000313" key="2">
    <source>
        <dbReference type="EMBL" id="WMV41498.1"/>
    </source>
</evidence>
<protein>
    <recommendedName>
        <fullName evidence="1">Tf2-1-like SH3-like domain-containing protein</fullName>
    </recommendedName>
</protein>
<evidence type="ECO:0000259" key="1">
    <source>
        <dbReference type="Pfam" id="PF24626"/>
    </source>
</evidence>
<dbReference type="PANTHER" id="PTHR46148:SF60">
    <property type="entry name" value="CHROMO DOMAIN-CONTAINING PROTEIN"/>
    <property type="match status" value="1"/>
</dbReference>
<dbReference type="Gene3D" id="3.30.420.10">
    <property type="entry name" value="Ribonuclease H-like superfamily/Ribonuclease H"/>
    <property type="match status" value="1"/>
</dbReference>
<dbReference type="Pfam" id="PF24626">
    <property type="entry name" value="SH3_Tf2-1"/>
    <property type="match status" value="1"/>
</dbReference>
<dbReference type="GO" id="GO:0003676">
    <property type="term" value="F:nucleic acid binding"/>
    <property type="evidence" value="ECO:0007669"/>
    <property type="project" value="InterPro"/>
</dbReference>
<proteinExistence type="predicted"/>
<dbReference type="PANTHER" id="PTHR46148">
    <property type="entry name" value="CHROMO DOMAIN-CONTAINING PROTEIN"/>
    <property type="match status" value="1"/>
</dbReference>